<name>A0A5R8XZS3_9BACT</name>
<dbReference type="PANTHER" id="PTHR11085:SF4">
    <property type="entry name" value="NAD-DEPENDENT PROTEIN DEACYLASE"/>
    <property type="match status" value="1"/>
</dbReference>
<evidence type="ECO:0000256" key="3">
    <source>
        <dbReference type="ARBA" id="ARBA00023027"/>
    </source>
</evidence>
<keyword evidence="4" id="KW-0862">Zinc</keyword>
<feature type="active site" description="Proton acceptor" evidence="4">
    <location>
        <position position="107"/>
    </location>
</feature>
<feature type="domain" description="Deacetylase sirtuin-type" evidence="5">
    <location>
        <begin position="1"/>
        <end position="234"/>
    </location>
</feature>
<protein>
    <recommendedName>
        <fullName evidence="1">protein acetyllysine N-acetyltransferase</fullName>
        <ecNumber evidence="1">2.3.1.286</ecNumber>
    </recommendedName>
</protein>
<dbReference type="Gene3D" id="3.40.50.1220">
    <property type="entry name" value="TPP-binding domain"/>
    <property type="match status" value="1"/>
</dbReference>
<dbReference type="GO" id="GO:0070403">
    <property type="term" value="F:NAD+ binding"/>
    <property type="evidence" value="ECO:0007669"/>
    <property type="project" value="InterPro"/>
</dbReference>
<dbReference type="Gene3D" id="3.30.1600.10">
    <property type="entry name" value="SIR2/SIRT2 'Small Domain"/>
    <property type="match status" value="1"/>
</dbReference>
<evidence type="ECO:0000256" key="2">
    <source>
        <dbReference type="ARBA" id="ARBA00022679"/>
    </source>
</evidence>
<keyword evidence="4" id="KW-0479">Metal-binding</keyword>
<dbReference type="RefSeq" id="WP_138152778.1">
    <property type="nucleotide sequence ID" value="NZ_VANU01000004.1"/>
</dbReference>
<dbReference type="InterPro" id="IPR029035">
    <property type="entry name" value="DHS-like_NAD/FAD-binding_dom"/>
</dbReference>
<proteinExistence type="predicted"/>
<dbReference type="InterPro" id="IPR026590">
    <property type="entry name" value="Ssirtuin_cat_dom"/>
</dbReference>
<evidence type="ECO:0000313" key="7">
    <source>
        <dbReference type="Proteomes" id="UP000308901"/>
    </source>
</evidence>
<organism evidence="6 7">
    <name type="scientific">Arcobacter arenosus</name>
    <dbReference type="NCBI Taxonomy" id="2576037"/>
    <lineage>
        <taxon>Bacteria</taxon>
        <taxon>Pseudomonadati</taxon>
        <taxon>Campylobacterota</taxon>
        <taxon>Epsilonproteobacteria</taxon>
        <taxon>Campylobacterales</taxon>
        <taxon>Arcobacteraceae</taxon>
        <taxon>Arcobacter</taxon>
    </lineage>
</organism>
<dbReference type="EC" id="2.3.1.286" evidence="1"/>
<keyword evidence="2" id="KW-0808">Transferase</keyword>
<gene>
    <name evidence="6" type="ORF">FDK22_09905</name>
</gene>
<evidence type="ECO:0000256" key="1">
    <source>
        <dbReference type="ARBA" id="ARBA00012928"/>
    </source>
</evidence>
<dbReference type="OrthoDB" id="9800582at2"/>
<comment type="caution">
    <text evidence="6">The sequence shown here is derived from an EMBL/GenBank/DDBJ whole genome shotgun (WGS) entry which is preliminary data.</text>
</comment>
<evidence type="ECO:0000313" key="6">
    <source>
        <dbReference type="EMBL" id="TLP37624.1"/>
    </source>
</evidence>
<feature type="binding site" evidence="4">
    <location>
        <position position="136"/>
    </location>
    <ligand>
        <name>Zn(2+)</name>
        <dbReference type="ChEBI" id="CHEBI:29105"/>
    </ligand>
</feature>
<dbReference type="InterPro" id="IPR050134">
    <property type="entry name" value="NAD-dep_sirtuin_deacylases"/>
</dbReference>
<dbReference type="Proteomes" id="UP000308901">
    <property type="component" value="Unassembled WGS sequence"/>
</dbReference>
<keyword evidence="3" id="KW-0520">NAD</keyword>
<dbReference type="GO" id="GO:0046872">
    <property type="term" value="F:metal ion binding"/>
    <property type="evidence" value="ECO:0007669"/>
    <property type="project" value="UniProtKB-KW"/>
</dbReference>
<sequence length="237" mass="27294">MRDKIIIFSGAGLSASSGISTFRDSDGLWENHNIDEICSAGCLDWNYNATINFYNQRRVDIKDKLPNNAHKMIARLKDKYPDKIEVITQNVDDLLEKANCKDVIHLHGFLKELRCMACDEIFHIGYEIQDNSNSICNKCASKLRPNIVFFGEAAPMYEKLYSLLEKCDLLVIIGTSGNVIDVNYLSHFANYSILNNLEPSSIIYEENFEKIYYEDANTAYKKIEEDIENYIMKREND</sequence>
<dbReference type="SUPFAM" id="SSF52467">
    <property type="entry name" value="DHS-like NAD/FAD-binding domain"/>
    <property type="match status" value="1"/>
</dbReference>
<accession>A0A5R8XZS3</accession>
<feature type="binding site" evidence="4">
    <location>
        <position position="115"/>
    </location>
    <ligand>
        <name>Zn(2+)</name>
        <dbReference type="ChEBI" id="CHEBI:29105"/>
    </ligand>
</feature>
<feature type="binding site" evidence="4">
    <location>
        <position position="139"/>
    </location>
    <ligand>
        <name>Zn(2+)</name>
        <dbReference type="ChEBI" id="CHEBI:29105"/>
    </ligand>
</feature>
<evidence type="ECO:0000259" key="5">
    <source>
        <dbReference type="PROSITE" id="PS50305"/>
    </source>
</evidence>
<dbReference type="InterPro" id="IPR003000">
    <property type="entry name" value="Sirtuin"/>
</dbReference>
<dbReference type="EMBL" id="VANU01000004">
    <property type="protein sequence ID" value="TLP37624.1"/>
    <property type="molecule type" value="Genomic_DNA"/>
</dbReference>
<reference evidence="6 7" key="1">
    <citation type="submission" date="2019-05" db="EMBL/GenBank/DDBJ databases">
        <title>Arcobacter sp. nov., isolated from sea sediment.</title>
        <authorList>
            <person name="Kim W."/>
        </authorList>
    </citation>
    <scope>NUCLEOTIDE SEQUENCE [LARGE SCALE GENOMIC DNA]</scope>
    <source>
        <strain evidence="6 7">CAU 1517</strain>
    </source>
</reference>
<dbReference type="Pfam" id="PF02146">
    <property type="entry name" value="SIR2"/>
    <property type="match status" value="1"/>
</dbReference>
<evidence type="ECO:0000256" key="4">
    <source>
        <dbReference type="PROSITE-ProRule" id="PRU00236"/>
    </source>
</evidence>
<dbReference type="InterPro" id="IPR026591">
    <property type="entry name" value="Sirtuin_cat_small_dom_sf"/>
</dbReference>
<dbReference type="GO" id="GO:0017136">
    <property type="term" value="F:histone deacetylase activity, NAD-dependent"/>
    <property type="evidence" value="ECO:0007669"/>
    <property type="project" value="TreeGrafter"/>
</dbReference>
<dbReference type="PROSITE" id="PS50305">
    <property type="entry name" value="SIRTUIN"/>
    <property type="match status" value="1"/>
</dbReference>
<dbReference type="PANTHER" id="PTHR11085">
    <property type="entry name" value="NAD-DEPENDENT PROTEIN DEACYLASE SIRTUIN-5, MITOCHONDRIAL-RELATED"/>
    <property type="match status" value="1"/>
</dbReference>
<keyword evidence="7" id="KW-1185">Reference proteome</keyword>
<feature type="binding site" evidence="4">
    <location>
        <position position="118"/>
    </location>
    <ligand>
        <name>Zn(2+)</name>
        <dbReference type="ChEBI" id="CHEBI:29105"/>
    </ligand>
</feature>
<dbReference type="AlphaFoldDB" id="A0A5R8XZS3"/>